<dbReference type="PANTHER" id="PTHR45873">
    <property type="entry name" value="DNA POLYMERASE ETA"/>
    <property type="match status" value="1"/>
</dbReference>
<dbReference type="Gene3D" id="3.40.1170.60">
    <property type="match status" value="1"/>
</dbReference>
<keyword evidence="5" id="KW-0863">Zinc-finger</keyword>
<evidence type="ECO:0000256" key="1">
    <source>
        <dbReference type="ARBA" id="ARBA00004123"/>
    </source>
</evidence>
<accession>A0A167Z8G4</accession>
<dbReference type="GO" id="GO:0006281">
    <property type="term" value="P:DNA repair"/>
    <property type="evidence" value="ECO:0007669"/>
    <property type="project" value="UniProtKB-KW"/>
</dbReference>
<dbReference type="PROSITE" id="PS51907">
    <property type="entry name" value="ZF_UBZ3"/>
    <property type="match status" value="1"/>
</dbReference>
<keyword evidence="3" id="KW-0479">Metal-binding</keyword>
<feature type="compositionally biased region" description="Basic and acidic residues" evidence="10">
    <location>
        <begin position="639"/>
        <end position="650"/>
    </location>
</feature>
<feature type="compositionally biased region" description="Basic and acidic residues" evidence="10">
    <location>
        <begin position="592"/>
        <end position="608"/>
    </location>
</feature>
<dbReference type="SUPFAM" id="SSF56672">
    <property type="entry name" value="DNA/RNA polymerases"/>
    <property type="match status" value="1"/>
</dbReference>
<dbReference type="GO" id="GO:0005634">
    <property type="term" value="C:nucleus"/>
    <property type="evidence" value="ECO:0007669"/>
    <property type="project" value="UniProtKB-SubCell"/>
</dbReference>
<dbReference type="InterPro" id="IPR043502">
    <property type="entry name" value="DNA/RNA_pol_sf"/>
</dbReference>
<dbReference type="EMBL" id="AZGZ01000011">
    <property type="protein sequence ID" value="KZZ92312.1"/>
    <property type="molecule type" value="Genomic_DNA"/>
</dbReference>
<protein>
    <recommendedName>
        <fullName evidence="9">DNA polymerase eta</fullName>
    </recommendedName>
</protein>
<reference evidence="13 14" key="1">
    <citation type="journal article" date="2016" name="Genome Biol. Evol.">
        <title>Divergent and convergent evolution of fungal pathogenicity.</title>
        <authorList>
            <person name="Shang Y."/>
            <person name="Xiao G."/>
            <person name="Zheng P."/>
            <person name="Cen K."/>
            <person name="Zhan S."/>
            <person name="Wang C."/>
        </authorList>
    </citation>
    <scope>NUCLEOTIDE SEQUENCE [LARGE SCALE GENOMIC DNA]</scope>
    <source>
        <strain evidence="13 14">ARSEF 7405</strain>
    </source>
</reference>
<dbReference type="SUPFAM" id="SSF100879">
    <property type="entry name" value="Lesion bypass DNA polymerase (Y-family), little finger domain"/>
    <property type="match status" value="1"/>
</dbReference>
<dbReference type="InterPro" id="IPR036775">
    <property type="entry name" value="DNA_pol_Y-fam_lit_finger_sf"/>
</dbReference>
<evidence type="ECO:0000256" key="8">
    <source>
        <dbReference type="ARBA" id="ARBA00023242"/>
    </source>
</evidence>
<evidence type="ECO:0000256" key="9">
    <source>
        <dbReference type="ARBA" id="ARBA00044975"/>
    </source>
</evidence>
<dbReference type="Proteomes" id="UP000242877">
    <property type="component" value="Unassembled WGS sequence"/>
</dbReference>
<dbReference type="FunFam" id="3.40.1170.60:FF:000008">
    <property type="entry name" value="DNA polymerase eta subunit"/>
    <property type="match status" value="1"/>
</dbReference>
<dbReference type="GO" id="GO:0005657">
    <property type="term" value="C:replication fork"/>
    <property type="evidence" value="ECO:0007669"/>
    <property type="project" value="UniProtKB-ARBA"/>
</dbReference>
<dbReference type="GO" id="GO:0003887">
    <property type="term" value="F:DNA-directed DNA polymerase activity"/>
    <property type="evidence" value="ECO:0007669"/>
    <property type="project" value="TreeGrafter"/>
</dbReference>
<gene>
    <name evidence="13" type="ORF">AAP_02967</name>
</gene>
<dbReference type="Pfam" id="PF11799">
    <property type="entry name" value="IMS_C"/>
    <property type="match status" value="1"/>
</dbReference>
<evidence type="ECO:0000256" key="10">
    <source>
        <dbReference type="SAM" id="MobiDB-lite"/>
    </source>
</evidence>
<feature type="compositionally biased region" description="Low complexity" evidence="10">
    <location>
        <begin position="521"/>
        <end position="531"/>
    </location>
</feature>
<dbReference type="InterPro" id="IPR017961">
    <property type="entry name" value="DNA_pol_Y-fam_little_finger"/>
</dbReference>
<evidence type="ECO:0000313" key="14">
    <source>
        <dbReference type="Proteomes" id="UP000242877"/>
    </source>
</evidence>
<keyword evidence="7" id="KW-0234">DNA repair</keyword>
<feature type="region of interest" description="Disordered" evidence="10">
    <location>
        <begin position="512"/>
        <end position="547"/>
    </location>
</feature>
<dbReference type="InterPro" id="IPR041298">
    <property type="entry name" value="UBZ3"/>
</dbReference>
<dbReference type="AlphaFoldDB" id="A0A167Z8G4"/>
<keyword evidence="6" id="KW-0862">Zinc</keyword>
<feature type="region of interest" description="Disordered" evidence="10">
    <location>
        <begin position="592"/>
        <end position="650"/>
    </location>
</feature>
<dbReference type="InterPro" id="IPR043128">
    <property type="entry name" value="Rev_trsase/Diguanyl_cyclase"/>
</dbReference>
<evidence type="ECO:0000256" key="2">
    <source>
        <dbReference type="ARBA" id="ARBA00022679"/>
    </source>
</evidence>
<feature type="compositionally biased region" description="Low complexity" evidence="10">
    <location>
        <begin position="609"/>
        <end position="621"/>
    </location>
</feature>
<dbReference type="GO" id="GO:0035861">
    <property type="term" value="C:site of double-strand break"/>
    <property type="evidence" value="ECO:0007669"/>
    <property type="project" value="TreeGrafter"/>
</dbReference>
<dbReference type="OrthoDB" id="5723at2759"/>
<evidence type="ECO:0000256" key="7">
    <source>
        <dbReference type="ARBA" id="ARBA00023204"/>
    </source>
</evidence>
<sequence>MCKDNSASEDGPRPSSDQLNSQFSYRHLQLLRSFSTKSPLRVIAHIDLDAFYAQCEMVRLGLPRDVPLAVQQWESLIAVNYAARPFNVTRMITAQEARNRCPNLVTQHVATFREGEGGRWAYRSDAAKRAHTDKVSLDPYRIESRKIMEVMRDALAKWAESVDQRGPGERRTSTGGWNEYNHMVKFEKASVDETFIDLSHLVYATLLERYSVLQETNETRDPSELMPKPPQSTLRWGADSHLVDLDDEKAENEDHDWDDIAISIGGEIVKSVRQAVWEKLSYTCSGGIGRNKMIAKLGSACNKPDKQTIVRNRAAQSFLNGYKFTKIRSLGGKLGKHISECFDTELVVDLLKVPIDQMRSKLGEETATWLYLMIRGEDYSEVNTRVQIKSMLSAKVFRPNIRTMEQIEKWLQIFVSDIYNRLVQDGILEHKRRPRVITLHCQNEQRSNGSRRMQIPQGRLIDEDLLMDLSKKLLVQTMSTNKVLPCAHLSLSVSDFEDGATGTKSLHGFFGARTKGDDADSTTTSQTAVSADTKRKRSVSPSATSAPGFVSDIQYMKDVQGSVHTDQSTTSKDGSFQCARCGKTVEEAGRIEHSDRHLAEDLTREEQRSAGLATSSSSRSAFGFERATKRRQSAKGKGKGQERQSRLFFG</sequence>
<feature type="domain" description="UmuC" evidence="11">
    <location>
        <begin position="43"/>
        <end position="331"/>
    </location>
</feature>
<evidence type="ECO:0000256" key="5">
    <source>
        <dbReference type="ARBA" id="ARBA00022771"/>
    </source>
</evidence>
<dbReference type="PROSITE" id="PS50173">
    <property type="entry name" value="UMUC"/>
    <property type="match status" value="1"/>
</dbReference>
<dbReference type="Pfam" id="PF00817">
    <property type="entry name" value="IMS"/>
    <property type="match status" value="2"/>
</dbReference>
<keyword evidence="14" id="KW-1185">Reference proteome</keyword>
<dbReference type="PANTHER" id="PTHR45873:SF1">
    <property type="entry name" value="DNA POLYMERASE ETA"/>
    <property type="match status" value="1"/>
</dbReference>
<dbReference type="Pfam" id="PF21704">
    <property type="entry name" value="POLH-Rev1_HhH"/>
    <property type="match status" value="1"/>
</dbReference>
<name>A0A167Z8G4_9EURO</name>
<dbReference type="InterPro" id="IPR001126">
    <property type="entry name" value="UmuC"/>
</dbReference>
<keyword evidence="2" id="KW-0808">Transferase</keyword>
<dbReference type="VEuPathDB" id="FungiDB:AAP_02967"/>
<dbReference type="Gene3D" id="3.30.70.270">
    <property type="match status" value="1"/>
</dbReference>
<dbReference type="GO" id="GO:0070987">
    <property type="term" value="P:error-free translesion synthesis"/>
    <property type="evidence" value="ECO:0007669"/>
    <property type="project" value="UniProtKB-ARBA"/>
</dbReference>
<evidence type="ECO:0000256" key="4">
    <source>
        <dbReference type="ARBA" id="ARBA00022763"/>
    </source>
</evidence>
<comment type="caution">
    <text evidence="13">The sequence shown here is derived from an EMBL/GenBank/DDBJ whole genome shotgun (WGS) entry which is preliminary data.</text>
</comment>
<dbReference type="GO" id="GO:0009314">
    <property type="term" value="P:response to radiation"/>
    <property type="evidence" value="ECO:0007669"/>
    <property type="project" value="TreeGrafter"/>
</dbReference>
<evidence type="ECO:0000313" key="13">
    <source>
        <dbReference type="EMBL" id="KZZ92312.1"/>
    </source>
</evidence>
<proteinExistence type="predicted"/>
<dbReference type="PIRSF" id="PIRSF036603">
    <property type="entry name" value="DPol_eta"/>
    <property type="match status" value="1"/>
</dbReference>
<dbReference type="Pfam" id="PF18439">
    <property type="entry name" value="zf_UBZ"/>
    <property type="match status" value="1"/>
</dbReference>
<evidence type="ECO:0000256" key="6">
    <source>
        <dbReference type="ARBA" id="ARBA00022833"/>
    </source>
</evidence>
<dbReference type="GO" id="GO:0007064">
    <property type="term" value="P:mitotic sister chromatid cohesion"/>
    <property type="evidence" value="ECO:0007669"/>
    <property type="project" value="UniProtKB-ARBA"/>
</dbReference>
<dbReference type="InterPro" id="IPR052230">
    <property type="entry name" value="DNA_polymerase_eta"/>
</dbReference>
<dbReference type="Gene3D" id="1.10.150.20">
    <property type="entry name" value="5' to 3' exonuclease, C-terminal subdomain"/>
    <property type="match status" value="1"/>
</dbReference>
<keyword evidence="8" id="KW-0539">Nucleus</keyword>
<organism evidence="13 14">
    <name type="scientific">Ascosphaera apis ARSEF 7405</name>
    <dbReference type="NCBI Taxonomy" id="392613"/>
    <lineage>
        <taxon>Eukaryota</taxon>
        <taxon>Fungi</taxon>
        <taxon>Dikarya</taxon>
        <taxon>Ascomycota</taxon>
        <taxon>Pezizomycotina</taxon>
        <taxon>Eurotiomycetes</taxon>
        <taxon>Eurotiomycetidae</taxon>
        <taxon>Onygenales</taxon>
        <taxon>Ascosphaeraceae</taxon>
        <taxon>Ascosphaera</taxon>
    </lineage>
</organism>
<dbReference type="GO" id="GO:0042276">
    <property type="term" value="P:error-prone translesion synthesis"/>
    <property type="evidence" value="ECO:0007669"/>
    <property type="project" value="TreeGrafter"/>
</dbReference>
<evidence type="ECO:0000256" key="3">
    <source>
        <dbReference type="ARBA" id="ARBA00022723"/>
    </source>
</evidence>
<comment type="subcellular location">
    <subcellularLocation>
        <location evidence="1">Nucleus</location>
    </subcellularLocation>
</comment>
<dbReference type="FunFam" id="1.10.150.20:FF:000014">
    <property type="entry name" value="Polymerase (DNA directed), eta"/>
    <property type="match status" value="1"/>
</dbReference>
<dbReference type="Gene3D" id="3.30.1490.100">
    <property type="entry name" value="DNA polymerase, Y-family, little finger domain"/>
    <property type="match status" value="1"/>
</dbReference>
<feature type="compositionally biased region" description="Basic residues" evidence="10">
    <location>
        <begin position="628"/>
        <end position="638"/>
    </location>
</feature>
<evidence type="ECO:0000259" key="11">
    <source>
        <dbReference type="PROSITE" id="PS50173"/>
    </source>
</evidence>
<dbReference type="GO" id="GO:0008270">
    <property type="term" value="F:zinc ion binding"/>
    <property type="evidence" value="ECO:0007669"/>
    <property type="project" value="UniProtKB-KW"/>
</dbReference>
<dbReference type="GO" id="GO:0003684">
    <property type="term" value="F:damaged DNA binding"/>
    <property type="evidence" value="ECO:0007669"/>
    <property type="project" value="InterPro"/>
</dbReference>
<keyword evidence="4" id="KW-0227">DNA damage</keyword>
<evidence type="ECO:0000259" key="12">
    <source>
        <dbReference type="PROSITE" id="PS51907"/>
    </source>
</evidence>
<feature type="domain" description="UBZ3-type" evidence="12">
    <location>
        <begin position="571"/>
        <end position="605"/>
    </location>
</feature>